<gene>
    <name evidence="2" type="ORF">QYT958_LOCUS39898</name>
</gene>
<protein>
    <submittedName>
        <fullName evidence="2">Uncharacterized protein</fullName>
    </submittedName>
</protein>
<dbReference type="AlphaFoldDB" id="A0A822C1Z1"/>
<feature type="non-terminal residue" evidence="2">
    <location>
        <position position="1"/>
    </location>
</feature>
<feature type="compositionally biased region" description="Low complexity" evidence="1">
    <location>
        <begin position="16"/>
        <end position="27"/>
    </location>
</feature>
<evidence type="ECO:0000313" key="3">
    <source>
        <dbReference type="Proteomes" id="UP000663848"/>
    </source>
</evidence>
<proteinExistence type="predicted"/>
<reference evidence="2" key="1">
    <citation type="submission" date="2021-02" db="EMBL/GenBank/DDBJ databases">
        <authorList>
            <person name="Nowell W R."/>
        </authorList>
    </citation>
    <scope>NUCLEOTIDE SEQUENCE</scope>
</reference>
<comment type="caution">
    <text evidence="2">The sequence shown here is derived from an EMBL/GenBank/DDBJ whole genome shotgun (WGS) entry which is preliminary data.</text>
</comment>
<feature type="region of interest" description="Disordered" evidence="1">
    <location>
        <begin position="67"/>
        <end position="86"/>
    </location>
</feature>
<dbReference type="EMBL" id="CAJOBR010038759">
    <property type="protein sequence ID" value="CAF5020432.1"/>
    <property type="molecule type" value="Genomic_DNA"/>
</dbReference>
<accession>A0A822C1Z1</accession>
<organism evidence="2 3">
    <name type="scientific">Rotaria socialis</name>
    <dbReference type="NCBI Taxonomy" id="392032"/>
    <lineage>
        <taxon>Eukaryota</taxon>
        <taxon>Metazoa</taxon>
        <taxon>Spiralia</taxon>
        <taxon>Gnathifera</taxon>
        <taxon>Rotifera</taxon>
        <taxon>Eurotatoria</taxon>
        <taxon>Bdelloidea</taxon>
        <taxon>Philodinida</taxon>
        <taxon>Philodinidae</taxon>
        <taxon>Rotaria</taxon>
    </lineage>
</organism>
<evidence type="ECO:0000313" key="2">
    <source>
        <dbReference type="EMBL" id="CAF5020432.1"/>
    </source>
</evidence>
<name>A0A822C1Z1_9BILA</name>
<sequence length="86" mass="9532">MKRTETFDASILSGTHNNYVNSNNHHNNTSKVSPKSERRASREITLPNRNSEVTTLHTLQLKAHTLSSSRALPGIVKVPQSRPVAT</sequence>
<evidence type="ECO:0000256" key="1">
    <source>
        <dbReference type="SAM" id="MobiDB-lite"/>
    </source>
</evidence>
<dbReference type="Proteomes" id="UP000663848">
    <property type="component" value="Unassembled WGS sequence"/>
</dbReference>
<feature type="region of interest" description="Disordered" evidence="1">
    <location>
        <begin position="1"/>
        <end position="50"/>
    </location>
</feature>